<dbReference type="EnsemblMetazoa" id="G20641.3">
    <property type="protein sequence ID" value="G20641.3:cds"/>
    <property type="gene ID" value="G20641"/>
</dbReference>
<dbReference type="GO" id="GO:0005769">
    <property type="term" value="C:early endosome"/>
    <property type="evidence" value="ECO:0007669"/>
    <property type="project" value="TreeGrafter"/>
</dbReference>
<dbReference type="GO" id="GO:0036064">
    <property type="term" value="C:ciliary basal body"/>
    <property type="evidence" value="ECO:0007669"/>
    <property type="project" value="TreeGrafter"/>
</dbReference>
<name>A0A8W8JS25_MAGGI</name>
<protein>
    <recommendedName>
        <fullName evidence="2">Endosome-associated-trafficking regulator 1</fullName>
    </recommendedName>
</protein>
<evidence type="ECO:0000256" key="3">
    <source>
        <dbReference type="ARBA" id="ARBA00023054"/>
    </source>
</evidence>
<dbReference type="EnsemblMetazoa" id="G20641.1">
    <property type="protein sequence ID" value="G20641.1:cds"/>
    <property type="gene ID" value="G20641"/>
</dbReference>
<keyword evidence="6" id="KW-1185">Reference proteome</keyword>
<dbReference type="PANTHER" id="PTHR31259:SF3">
    <property type="entry name" value="ENDOSOME-ASSOCIATED-TRAFFICKING REGULATOR 1"/>
    <property type="match status" value="1"/>
</dbReference>
<dbReference type="GO" id="GO:0005813">
    <property type="term" value="C:centrosome"/>
    <property type="evidence" value="ECO:0007669"/>
    <property type="project" value="TreeGrafter"/>
</dbReference>
<dbReference type="GO" id="GO:0030496">
    <property type="term" value="C:midbody"/>
    <property type="evidence" value="ECO:0007669"/>
    <property type="project" value="TreeGrafter"/>
</dbReference>
<feature type="region of interest" description="Disordered" evidence="4">
    <location>
        <begin position="1"/>
        <end position="157"/>
    </location>
</feature>
<feature type="region of interest" description="Disordered" evidence="4">
    <location>
        <begin position="392"/>
        <end position="414"/>
    </location>
</feature>
<comment type="similarity">
    <text evidence="1">Belongs to the ENTR1 family.</text>
</comment>
<dbReference type="EnsemblMetazoa" id="G20641.4">
    <property type="protein sequence ID" value="G20641.4:cds"/>
    <property type="gene ID" value="G20641"/>
</dbReference>
<evidence type="ECO:0000313" key="5">
    <source>
        <dbReference type="EnsemblMetazoa" id="G20641.1:cds"/>
    </source>
</evidence>
<dbReference type="PANTHER" id="PTHR31259">
    <property type="entry name" value="ENDOSOME-ASSOCIATED TRAFFICKING REGULATOR 1"/>
    <property type="match status" value="1"/>
</dbReference>
<feature type="compositionally biased region" description="Polar residues" evidence="4">
    <location>
        <begin position="400"/>
        <end position="414"/>
    </location>
</feature>
<dbReference type="GO" id="GO:0032465">
    <property type="term" value="P:regulation of cytokinesis"/>
    <property type="evidence" value="ECO:0007669"/>
    <property type="project" value="TreeGrafter"/>
</dbReference>
<sequence>MAEGGEEENNPFSFKKFVKSKDRNVEKGEEENTAPNKETVAQTKDPPSNTKKKKKPDENPFSFKKFLESSGSGSNSRDRNNKIHHSQRNSQNTPDFATDLPDFVQDHFQESPVEPSLPTSLDLPLPDLGFPKESIPRRHTNSFNEPFSAGSNETRNFSTDSLRAKGVFTPNNSESDLVSGIGEVTQNKSEEQDFMPNRPHVPTRLPDFITDGILRNTDSLPDNEISLPKPEGYLPNGPQRTRSKDEENERLKAENEILKQQLEEARSRNVIETKRCNKLKKEMEAAQKKEAEDTAAMEKMLGEVEANLLTTTKRAVAAENQSTVLQNRVTYLENENRLLKSGDKGLADLKERTSYVSQQLSSVVSAAEQNLKQMLSGVENLRVMSQVLKSIDKVTETEENTNPSQKPDPKNNNS</sequence>
<evidence type="ECO:0000256" key="4">
    <source>
        <dbReference type="SAM" id="MobiDB-lite"/>
    </source>
</evidence>
<dbReference type="OMA" id="LVIEQCY"/>
<dbReference type="InterPro" id="IPR026757">
    <property type="entry name" value="ENTR1"/>
</dbReference>
<evidence type="ECO:0000256" key="1">
    <source>
        <dbReference type="ARBA" id="ARBA00007791"/>
    </source>
</evidence>
<dbReference type="GO" id="GO:0045724">
    <property type="term" value="P:positive regulation of cilium assembly"/>
    <property type="evidence" value="ECO:0007669"/>
    <property type="project" value="TreeGrafter"/>
</dbReference>
<dbReference type="EnsemblMetazoa" id="G20641.5">
    <property type="protein sequence ID" value="G20641.5:cds"/>
    <property type="gene ID" value="G20641"/>
</dbReference>
<dbReference type="OrthoDB" id="6499155at2759"/>
<evidence type="ECO:0000313" key="6">
    <source>
        <dbReference type="Proteomes" id="UP000005408"/>
    </source>
</evidence>
<feature type="compositionally biased region" description="Polar residues" evidence="4">
    <location>
        <begin position="33"/>
        <end position="42"/>
    </location>
</feature>
<reference evidence="5" key="1">
    <citation type="submission" date="2022-08" db="UniProtKB">
        <authorList>
            <consortium name="EnsemblMetazoa"/>
        </authorList>
    </citation>
    <scope>IDENTIFICATION</scope>
    <source>
        <strain evidence="5">05x7-T-G4-1.051#20</strain>
    </source>
</reference>
<feature type="compositionally biased region" description="Polar residues" evidence="4">
    <location>
        <begin position="141"/>
        <end position="157"/>
    </location>
</feature>
<proteinExistence type="inferred from homology"/>
<keyword evidence="3" id="KW-0175">Coiled coil</keyword>
<evidence type="ECO:0000256" key="2">
    <source>
        <dbReference type="ARBA" id="ARBA00016007"/>
    </source>
</evidence>
<dbReference type="Proteomes" id="UP000005408">
    <property type="component" value="Unassembled WGS sequence"/>
</dbReference>
<accession>A0A8W8JS25</accession>
<dbReference type="GO" id="GO:0055037">
    <property type="term" value="C:recycling endosome"/>
    <property type="evidence" value="ECO:0007669"/>
    <property type="project" value="TreeGrafter"/>
</dbReference>
<dbReference type="AlphaFoldDB" id="A0A8W8JS25"/>
<organism evidence="5 6">
    <name type="scientific">Magallana gigas</name>
    <name type="common">Pacific oyster</name>
    <name type="synonym">Crassostrea gigas</name>
    <dbReference type="NCBI Taxonomy" id="29159"/>
    <lineage>
        <taxon>Eukaryota</taxon>
        <taxon>Metazoa</taxon>
        <taxon>Spiralia</taxon>
        <taxon>Lophotrochozoa</taxon>
        <taxon>Mollusca</taxon>
        <taxon>Bivalvia</taxon>
        <taxon>Autobranchia</taxon>
        <taxon>Pteriomorphia</taxon>
        <taxon>Ostreida</taxon>
        <taxon>Ostreoidea</taxon>
        <taxon>Ostreidae</taxon>
        <taxon>Magallana</taxon>
    </lineage>
</organism>
<dbReference type="GO" id="GO:1903566">
    <property type="term" value="P:positive regulation of protein localization to cilium"/>
    <property type="evidence" value="ECO:0007669"/>
    <property type="project" value="TreeGrafter"/>
</dbReference>
<feature type="compositionally biased region" description="Low complexity" evidence="4">
    <location>
        <begin position="116"/>
        <end position="128"/>
    </location>
</feature>
<feature type="region of interest" description="Disordered" evidence="4">
    <location>
        <begin position="219"/>
        <end position="248"/>
    </location>
</feature>